<organism evidence="3 4">
    <name type="scientific">Pleodorina starrii</name>
    <dbReference type="NCBI Taxonomy" id="330485"/>
    <lineage>
        <taxon>Eukaryota</taxon>
        <taxon>Viridiplantae</taxon>
        <taxon>Chlorophyta</taxon>
        <taxon>core chlorophytes</taxon>
        <taxon>Chlorophyceae</taxon>
        <taxon>CS clade</taxon>
        <taxon>Chlamydomonadales</taxon>
        <taxon>Volvocaceae</taxon>
        <taxon>Pleodorina</taxon>
    </lineage>
</organism>
<feature type="compositionally biased region" description="Basic residues" evidence="1">
    <location>
        <begin position="163"/>
        <end position="174"/>
    </location>
</feature>
<comment type="caution">
    <text evidence="3">The sequence shown here is derived from an EMBL/GenBank/DDBJ whole genome shotgun (WGS) entry which is preliminary data.</text>
</comment>
<feature type="compositionally biased region" description="Low complexity" evidence="1">
    <location>
        <begin position="310"/>
        <end position="320"/>
    </location>
</feature>
<feature type="compositionally biased region" description="Low complexity" evidence="1">
    <location>
        <begin position="1015"/>
        <end position="1037"/>
    </location>
</feature>
<feature type="compositionally biased region" description="Gly residues" evidence="1">
    <location>
        <begin position="930"/>
        <end position="939"/>
    </location>
</feature>
<dbReference type="SUPFAM" id="SSF48452">
    <property type="entry name" value="TPR-like"/>
    <property type="match status" value="2"/>
</dbReference>
<dbReference type="PANTHER" id="PTHR44200:SF1">
    <property type="entry name" value="DNAJ HOMOLOG SUBFAMILY C MEMBER 7"/>
    <property type="match status" value="1"/>
</dbReference>
<dbReference type="SUPFAM" id="SSF46565">
    <property type="entry name" value="Chaperone J-domain"/>
    <property type="match status" value="1"/>
</dbReference>
<evidence type="ECO:0000256" key="1">
    <source>
        <dbReference type="SAM" id="MobiDB-lite"/>
    </source>
</evidence>
<evidence type="ECO:0000313" key="3">
    <source>
        <dbReference type="EMBL" id="GLC56095.1"/>
    </source>
</evidence>
<feature type="compositionally biased region" description="Low complexity" evidence="1">
    <location>
        <begin position="878"/>
        <end position="904"/>
    </location>
</feature>
<dbReference type="Pfam" id="PF00226">
    <property type="entry name" value="DnaJ"/>
    <property type="match status" value="1"/>
</dbReference>
<dbReference type="Proteomes" id="UP001165080">
    <property type="component" value="Unassembled WGS sequence"/>
</dbReference>
<feature type="region of interest" description="Disordered" evidence="1">
    <location>
        <begin position="678"/>
        <end position="704"/>
    </location>
</feature>
<dbReference type="Gene3D" id="1.25.40.10">
    <property type="entry name" value="Tetratricopeptide repeat domain"/>
    <property type="match status" value="2"/>
</dbReference>
<evidence type="ECO:0000313" key="4">
    <source>
        <dbReference type="Proteomes" id="UP001165080"/>
    </source>
</evidence>
<protein>
    <recommendedName>
        <fullName evidence="2">J domain-containing protein</fullName>
    </recommendedName>
</protein>
<feature type="compositionally biased region" description="Basic residues" evidence="1">
    <location>
        <begin position="940"/>
        <end position="952"/>
    </location>
</feature>
<feature type="region of interest" description="Disordered" evidence="1">
    <location>
        <begin position="1310"/>
        <end position="1333"/>
    </location>
</feature>
<dbReference type="EMBL" id="BRXU01000014">
    <property type="protein sequence ID" value="GLC56095.1"/>
    <property type="molecule type" value="Genomic_DNA"/>
</dbReference>
<dbReference type="Gene3D" id="1.10.287.110">
    <property type="entry name" value="DnaJ domain"/>
    <property type="match status" value="1"/>
</dbReference>
<name>A0A9W6BQF6_9CHLO</name>
<feature type="region of interest" description="Disordered" evidence="1">
    <location>
        <begin position="360"/>
        <end position="393"/>
    </location>
</feature>
<feature type="domain" description="J" evidence="2">
    <location>
        <begin position="1496"/>
        <end position="1592"/>
    </location>
</feature>
<feature type="region of interest" description="Disordered" evidence="1">
    <location>
        <begin position="720"/>
        <end position="746"/>
    </location>
</feature>
<feature type="region of interest" description="Disordered" evidence="1">
    <location>
        <begin position="994"/>
        <end position="1040"/>
    </location>
</feature>
<feature type="region of interest" description="Disordered" evidence="1">
    <location>
        <begin position="1736"/>
        <end position="1771"/>
    </location>
</feature>
<dbReference type="InterPro" id="IPR036869">
    <property type="entry name" value="J_dom_sf"/>
</dbReference>
<feature type="compositionally biased region" description="Low complexity" evidence="1">
    <location>
        <begin position="720"/>
        <end position="736"/>
    </location>
</feature>
<feature type="compositionally biased region" description="Gly residues" evidence="1">
    <location>
        <begin position="687"/>
        <end position="701"/>
    </location>
</feature>
<dbReference type="SMART" id="SM00028">
    <property type="entry name" value="TPR"/>
    <property type="match status" value="3"/>
</dbReference>
<reference evidence="3 4" key="1">
    <citation type="journal article" date="2023" name="Commun. Biol.">
        <title>Reorganization of the ancestral sex-determining regions during the evolution of trioecy in Pleodorina starrii.</title>
        <authorList>
            <person name="Takahashi K."/>
            <person name="Suzuki S."/>
            <person name="Kawai-Toyooka H."/>
            <person name="Yamamoto K."/>
            <person name="Hamaji T."/>
            <person name="Ootsuki R."/>
            <person name="Yamaguchi H."/>
            <person name="Kawachi M."/>
            <person name="Higashiyama T."/>
            <person name="Nozaki H."/>
        </authorList>
    </citation>
    <scope>NUCLEOTIDE SEQUENCE [LARGE SCALE GENOMIC DNA]</scope>
    <source>
        <strain evidence="3 4">NIES-4479</strain>
    </source>
</reference>
<feature type="region of interest" description="Disordered" evidence="1">
    <location>
        <begin position="24"/>
        <end position="101"/>
    </location>
</feature>
<dbReference type="SMART" id="SM00271">
    <property type="entry name" value="DnaJ"/>
    <property type="match status" value="1"/>
</dbReference>
<dbReference type="InterPro" id="IPR019734">
    <property type="entry name" value="TPR_rpt"/>
</dbReference>
<dbReference type="InterPro" id="IPR001623">
    <property type="entry name" value="DnaJ_domain"/>
</dbReference>
<feature type="compositionally biased region" description="Low complexity" evidence="1">
    <location>
        <begin position="1321"/>
        <end position="1333"/>
    </location>
</feature>
<feature type="region of interest" description="Disordered" evidence="1">
    <location>
        <begin position="1681"/>
        <end position="1722"/>
    </location>
</feature>
<dbReference type="PRINTS" id="PR00625">
    <property type="entry name" value="JDOMAIN"/>
</dbReference>
<sequence>MKSSGYIDHLTAAQSQAGASAGFSLGIDAGASSPGRKAAGRVRTSSAPSKIPQRPTGLTPAAAPDGRQTAWSVGSNPAPANAAPQGVPVTAAQQVPERPQSTGSMNFGAPQAAPATNAASFAAVPPPAQAAGKAPAAAQPGAPIPTFAVGAVDRQPGGMRTPRGGRMRAGKHKTNATSPLLTPSAAAAGASAPFSPLGLGSLEAMTPIDANTYQKLSSKPGSMGLLDAESPMDITPQGSTTTVASSVFVFSPLVGVSFGGQAANGGMGAGVSGGCGLGSSASSAPTPTPFQGFAAAAPAAPAAAGSSTSAVAGATSRPSSTGGGSASGSLRFPIQIQIPGAREVQDMFSSAAFASASGAPIAGDGSKSGAPPGTSGAGSGLQSNGAAAPSAATAGGASLLGPQAAKMASTVAAAASRKLPEEDTQGARMAAAVAAAAAKKLPEVDAQLPAAAGAAAKAGFAAGANAGVASQAGNDCQPPKDNAPKSARISHDSGNAPTAAARSAIPAVPPAAAFQTAGSSSSAAPQQQQAAVSTSAVASAAAALGMAAANAAAMASASAEAASSPPDFLVAVAEQLENMARRTREAAAAAATAQISIGGASSAAAVEAAVASLASGSNPTLRSVVDIMLRPGAIDAKVAAAAAAARASAAESAPGLAAAVACLLDALKLDGSRATGAAPEAATAGSTGTGGAGLGSGGDGSRGSSAGGIPSVPFVFGGASSSGSGTAGSSQGGTAPAPAPEAPSVSQAFGSSATAAFGAAPAVPSAAASAAARQAPPAAQQPVAVPFVFGAPGTSGQAVPQVTVPVAAAPAAPAAPMEFGTRSLSRANSASYAAQAERPSSNSSAASVASFVFGGNSTPQGTQQSRAQASSVGASPMSTTPVSASQQQQQQPTASASSAGWAGGAPAVPAAAAPGGDGFTFTVGDAVAGPGGATPGRVGGRSRAKITPRKTRIATSMDSGAASRPSAGGVAAPAAAEAPSSSSAAISGGGAAAAAPSAATAGPGLFSDRPSGTVPSGAGAGAQPQQASQPQGSSGAADPGIDNAAVQAVRLKRTADEKKQYGNQKYEMSDFKSAERWYSEAIELLEQQVLQLPMSRDKLQQLFPNLKTEVAVLYSNRSGARLMTSKPHSALADALRAMELDPKFMRAASRAATCHCRLGDFAAAHRIIDAAMDRCSASSSHYQDMLKKLNEVVDLGSKARAATAAAVSAISSGSRDKLQEAADQLAAIRDTVGYCDVVATARAVLALRLGSPRDVLALVAPHPEVPVQQRAAPWRLWLTVQAHYFKGDLQEAMVTCKELQLAVEATGRQDAAGGDGGSAAGSGQEQEAQAAAGAGAYTTSAHVTVPPAAVLGELGESLQQLLKLKEDGNAAIKQNRHADAAEHYSRALGLGCCPAYAAVLHANRAAAHAGLGAIADAVADCCRARALDPSYYKANSRLAAYMIELRRPEDAHGMLEPLVKLSSQSNGAGPRPEELTLIKERLSEARAAASWQKTPHHYKILGLTINCSEEDVKKAYRRLALKHHPDKALAAVKVSAVLPGRAGAAPFSGPLATSNERETRVREEATWLFNFLNQAHEELSDKARRRKVDQLLEAEQPPNSGRYGSGSSNQYGGGWYNGGGSRYGGFSSFYGMDPFFFHRSGGSGPAGGGGGAGGAGGSSRTRTATGGGAGAGYGYGSYGGSRPASGRQGSAANGASGSNSARGGSNASAGASRAGGAAAGGGGAGGGYAGYGRTGAGAAGAGARQAAGGGRKWWEGGNDNSDDDDEDTFTF</sequence>
<feature type="compositionally biased region" description="Low complexity" evidence="1">
    <location>
        <begin position="959"/>
        <end position="974"/>
    </location>
</feature>
<dbReference type="PROSITE" id="PS50076">
    <property type="entry name" value="DNAJ_2"/>
    <property type="match status" value="1"/>
</dbReference>
<gene>
    <name evidence="3" type="primary">PLEST003026</name>
    <name evidence="3" type="ORF">PLESTB_001063800</name>
</gene>
<proteinExistence type="predicted"/>
<feature type="region of interest" description="Disordered" evidence="1">
    <location>
        <begin position="147"/>
        <end position="178"/>
    </location>
</feature>
<feature type="compositionally biased region" description="Low complexity" evidence="1">
    <location>
        <begin position="1681"/>
        <end position="1716"/>
    </location>
</feature>
<dbReference type="InterPro" id="IPR052758">
    <property type="entry name" value="SRC_co-chaperone"/>
</dbReference>
<feature type="compositionally biased region" description="Polar residues" evidence="1">
    <location>
        <begin position="856"/>
        <end position="877"/>
    </location>
</feature>
<feature type="compositionally biased region" description="Acidic residues" evidence="1">
    <location>
        <begin position="1760"/>
        <end position="1771"/>
    </location>
</feature>
<dbReference type="PANTHER" id="PTHR44200">
    <property type="entry name" value="DNAJ HOMOLOG SUBFAMILY C MEMBER 7"/>
    <property type="match status" value="1"/>
</dbReference>
<feature type="region of interest" description="Disordered" evidence="1">
    <location>
        <begin position="930"/>
        <end position="974"/>
    </location>
</feature>
<feature type="compositionally biased region" description="Low complexity" evidence="1">
    <location>
        <begin position="994"/>
        <end position="1004"/>
    </location>
</feature>
<dbReference type="InterPro" id="IPR011990">
    <property type="entry name" value="TPR-like_helical_dom_sf"/>
</dbReference>
<feature type="region of interest" description="Disordered" evidence="1">
    <location>
        <begin position="469"/>
        <end position="502"/>
    </location>
</feature>
<accession>A0A9W6BQF6</accession>
<dbReference type="CDD" id="cd06257">
    <property type="entry name" value="DnaJ"/>
    <property type="match status" value="1"/>
</dbReference>
<feature type="region of interest" description="Disordered" evidence="1">
    <location>
        <begin position="310"/>
        <end position="330"/>
    </location>
</feature>
<feature type="region of interest" description="Disordered" evidence="1">
    <location>
        <begin position="856"/>
        <end position="904"/>
    </location>
</feature>
<evidence type="ECO:0000259" key="2">
    <source>
        <dbReference type="PROSITE" id="PS50076"/>
    </source>
</evidence>
<keyword evidence="4" id="KW-1185">Reference proteome</keyword>
<feature type="compositionally biased region" description="Low complexity" evidence="1">
    <location>
        <begin position="365"/>
        <end position="374"/>
    </location>
</feature>